<dbReference type="GO" id="GO:0016846">
    <property type="term" value="F:carbon-sulfur lyase activity"/>
    <property type="evidence" value="ECO:0007669"/>
    <property type="project" value="InterPro"/>
</dbReference>
<sequence length="158" mass="17208">MTDPATDWKLPLTGRCRCGAVAVTVSKPPLVTMACHCRGCQAMTGGAFSLSVAVPDDGFDHQGADPVRGGTRGEGIAHFFCPDCMSWMFTRIEMLPGMVNLRATMLDDPAWAAPFVETQTDEKLPFAHVDAVASFARFPEMAEMQDLVERFAREGPRP</sequence>
<evidence type="ECO:0000256" key="3">
    <source>
        <dbReference type="ARBA" id="ARBA00022833"/>
    </source>
</evidence>
<dbReference type="EMBL" id="FWFK01000004">
    <property type="protein sequence ID" value="SLN53084.1"/>
    <property type="molecule type" value="Genomic_DNA"/>
</dbReference>
<evidence type="ECO:0000259" key="5">
    <source>
        <dbReference type="PROSITE" id="PS51891"/>
    </source>
</evidence>
<feature type="domain" description="CENP-V/GFA" evidence="5">
    <location>
        <begin position="12"/>
        <end position="112"/>
    </location>
</feature>
<reference evidence="6 7" key="1">
    <citation type="submission" date="2017-03" db="EMBL/GenBank/DDBJ databases">
        <authorList>
            <person name="Afonso C.L."/>
            <person name="Miller P.J."/>
            <person name="Scott M.A."/>
            <person name="Spackman E."/>
            <person name="Goraichik I."/>
            <person name="Dimitrov K.M."/>
            <person name="Suarez D.L."/>
            <person name="Swayne D.E."/>
        </authorList>
    </citation>
    <scope>NUCLEOTIDE SEQUENCE [LARGE SCALE GENOMIC DNA]</scope>
    <source>
        <strain evidence="6 7">CECT 8625</strain>
    </source>
</reference>
<dbReference type="OrthoDB" id="9807246at2"/>
<dbReference type="Pfam" id="PF04828">
    <property type="entry name" value="GFA"/>
    <property type="match status" value="1"/>
</dbReference>
<keyword evidence="3" id="KW-0862">Zinc</keyword>
<evidence type="ECO:0000256" key="2">
    <source>
        <dbReference type="ARBA" id="ARBA00022723"/>
    </source>
</evidence>
<dbReference type="PANTHER" id="PTHR33337:SF40">
    <property type="entry name" value="CENP-V_GFA DOMAIN-CONTAINING PROTEIN-RELATED"/>
    <property type="match status" value="1"/>
</dbReference>
<dbReference type="SUPFAM" id="SSF51316">
    <property type="entry name" value="Mss4-like"/>
    <property type="match status" value="1"/>
</dbReference>
<dbReference type="PANTHER" id="PTHR33337">
    <property type="entry name" value="GFA DOMAIN-CONTAINING PROTEIN"/>
    <property type="match status" value="1"/>
</dbReference>
<dbReference type="PROSITE" id="PS51891">
    <property type="entry name" value="CENP_V_GFA"/>
    <property type="match status" value="1"/>
</dbReference>
<protein>
    <submittedName>
        <fullName evidence="6">Glutathione-dependent formaldehyde-activating enzyme</fullName>
    </submittedName>
</protein>
<keyword evidence="7" id="KW-1185">Reference proteome</keyword>
<name>A0A1X6ZJC5_9RHOB</name>
<dbReference type="RefSeq" id="WP_085792367.1">
    <property type="nucleotide sequence ID" value="NZ_FWFK01000004.1"/>
</dbReference>
<keyword evidence="2" id="KW-0479">Metal-binding</keyword>
<evidence type="ECO:0000256" key="4">
    <source>
        <dbReference type="ARBA" id="ARBA00023239"/>
    </source>
</evidence>
<evidence type="ECO:0000313" key="7">
    <source>
        <dbReference type="Proteomes" id="UP000193570"/>
    </source>
</evidence>
<dbReference type="InterPro" id="IPR011057">
    <property type="entry name" value="Mss4-like_sf"/>
</dbReference>
<keyword evidence="4" id="KW-0456">Lyase</keyword>
<evidence type="ECO:0000313" key="6">
    <source>
        <dbReference type="EMBL" id="SLN53084.1"/>
    </source>
</evidence>
<evidence type="ECO:0000256" key="1">
    <source>
        <dbReference type="ARBA" id="ARBA00005495"/>
    </source>
</evidence>
<dbReference type="InterPro" id="IPR006913">
    <property type="entry name" value="CENP-V/GFA"/>
</dbReference>
<dbReference type="Gene3D" id="3.90.1590.10">
    <property type="entry name" value="glutathione-dependent formaldehyde- activating enzyme (gfa)"/>
    <property type="match status" value="1"/>
</dbReference>
<dbReference type="AlphaFoldDB" id="A0A1X6ZJC5"/>
<accession>A0A1X6ZJC5</accession>
<comment type="similarity">
    <text evidence="1">Belongs to the Gfa family.</text>
</comment>
<gene>
    <name evidence="6" type="ORF">ROJ8625_02705</name>
</gene>
<dbReference type="GO" id="GO:0046872">
    <property type="term" value="F:metal ion binding"/>
    <property type="evidence" value="ECO:0007669"/>
    <property type="project" value="UniProtKB-KW"/>
</dbReference>
<organism evidence="6 7">
    <name type="scientific">Roseivivax jejudonensis</name>
    <dbReference type="NCBI Taxonomy" id="1529041"/>
    <lineage>
        <taxon>Bacteria</taxon>
        <taxon>Pseudomonadati</taxon>
        <taxon>Pseudomonadota</taxon>
        <taxon>Alphaproteobacteria</taxon>
        <taxon>Rhodobacterales</taxon>
        <taxon>Roseobacteraceae</taxon>
        <taxon>Roseivivax</taxon>
    </lineage>
</organism>
<dbReference type="Proteomes" id="UP000193570">
    <property type="component" value="Unassembled WGS sequence"/>
</dbReference>
<proteinExistence type="inferred from homology"/>